<dbReference type="AlphaFoldDB" id="A0A7R9KKM5"/>
<dbReference type="EMBL" id="OC856974">
    <property type="protein sequence ID" value="CAD7624548.1"/>
    <property type="molecule type" value="Genomic_DNA"/>
</dbReference>
<proteinExistence type="inferred from homology"/>
<dbReference type="InterPro" id="IPR050654">
    <property type="entry name" value="AChE-related_enzymes"/>
</dbReference>
<evidence type="ECO:0000256" key="6">
    <source>
        <dbReference type="ARBA" id="ARBA00048484"/>
    </source>
</evidence>
<evidence type="ECO:0000256" key="2">
    <source>
        <dbReference type="ARBA" id="ARBA00022487"/>
    </source>
</evidence>
<evidence type="ECO:0000313" key="11">
    <source>
        <dbReference type="Proteomes" id="UP000759131"/>
    </source>
</evidence>
<evidence type="ECO:0000259" key="9">
    <source>
        <dbReference type="Pfam" id="PF00135"/>
    </source>
</evidence>
<evidence type="ECO:0000256" key="7">
    <source>
        <dbReference type="PIRSR" id="PIRSR600997-1"/>
    </source>
</evidence>
<dbReference type="EMBL" id="CAJPIZ010002399">
    <property type="protein sequence ID" value="CAG2104978.1"/>
    <property type="molecule type" value="Genomic_DNA"/>
</dbReference>
<keyword evidence="8" id="KW-0472">Membrane</keyword>
<dbReference type="PROSITE" id="PS00122">
    <property type="entry name" value="CARBOXYLESTERASE_B_1"/>
    <property type="match status" value="1"/>
</dbReference>
<dbReference type="InterPro" id="IPR002018">
    <property type="entry name" value="CarbesteraseB"/>
</dbReference>
<reference evidence="10" key="1">
    <citation type="submission" date="2020-11" db="EMBL/GenBank/DDBJ databases">
        <authorList>
            <person name="Tran Van P."/>
        </authorList>
    </citation>
    <scope>NUCLEOTIDE SEQUENCE</scope>
</reference>
<dbReference type="GO" id="GO:0005615">
    <property type="term" value="C:extracellular space"/>
    <property type="evidence" value="ECO:0007669"/>
    <property type="project" value="TreeGrafter"/>
</dbReference>
<dbReference type="InterPro" id="IPR019826">
    <property type="entry name" value="Carboxylesterase_B_AS"/>
</dbReference>
<evidence type="ECO:0000256" key="3">
    <source>
        <dbReference type="ARBA" id="ARBA00022801"/>
    </source>
</evidence>
<comment type="catalytic activity">
    <reaction evidence="6">
        <text>acetylcholine + H2O = choline + acetate + H(+)</text>
        <dbReference type="Rhea" id="RHEA:17561"/>
        <dbReference type="ChEBI" id="CHEBI:15354"/>
        <dbReference type="ChEBI" id="CHEBI:15355"/>
        <dbReference type="ChEBI" id="CHEBI:15377"/>
        <dbReference type="ChEBI" id="CHEBI:15378"/>
        <dbReference type="ChEBI" id="CHEBI:30089"/>
        <dbReference type="EC" id="3.1.1.7"/>
    </reaction>
</comment>
<evidence type="ECO:0000313" key="10">
    <source>
        <dbReference type="EMBL" id="CAD7624548.1"/>
    </source>
</evidence>
<feature type="domain" description="Carboxylesterase type B" evidence="9">
    <location>
        <begin position="636"/>
        <end position="689"/>
    </location>
</feature>
<dbReference type="GO" id="GO:0003990">
    <property type="term" value="F:acetylcholinesterase activity"/>
    <property type="evidence" value="ECO:0007669"/>
    <property type="project" value="UniProtKB-EC"/>
</dbReference>
<keyword evidence="11" id="KW-1185">Reference proteome</keyword>
<evidence type="ECO:0000256" key="5">
    <source>
        <dbReference type="ARBA" id="ARBA00023180"/>
    </source>
</evidence>
<feature type="active site" description="Charge relay system" evidence="7">
    <location>
        <position position="640"/>
    </location>
</feature>
<feature type="active site" description="Charge relay system" evidence="7">
    <location>
        <position position="553"/>
    </location>
</feature>
<dbReference type="PANTHER" id="PTHR43918">
    <property type="entry name" value="ACETYLCHOLINESTERASE"/>
    <property type="match status" value="1"/>
</dbReference>
<dbReference type="SUPFAM" id="SSF53474">
    <property type="entry name" value="alpha/beta-Hydrolases"/>
    <property type="match status" value="1"/>
</dbReference>
<dbReference type="OrthoDB" id="408631at2759"/>
<name>A0A7R9KKM5_9ACAR</name>
<comment type="similarity">
    <text evidence="1">Belongs to the type-B carboxylesterase/lipase family.</text>
</comment>
<feature type="active site" description="Acyl-ester intermediate" evidence="7">
    <location>
        <position position="437"/>
    </location>
</feature>
<keyword evidence="8" id="KW-1133">Transmembrane helix</keyword>
<keyword evidence="2" id="KW-0719">Serine esterase</keyword>
<dbReference type="PRINTS" id="PR00878">
    <property type="entry name" value="CHOLNESTRASE"/>
</dbReference>
<evidence type="ECO:0000256" key="1">
    <source>
        <dbReference type="ARBA" id="ARBA00005964"/>
    </source>
</evidence>
<keyword evidence="5" id="KW-0325">Glycoprotein</keyword>
<accession>A0A7R9KKM5</accession>
<sequence length="725" mass="82835">MRRNYLSIYRTTDEYFETGFRSKRRIFWISIARIFCALTVIRFAISAAIDNPTLLAQNILGINRQNILCAHSYSVRHQHRYRQPNPIVTVIRFAISTVTDSPTLLAQVCDFTYLWGSRPLISATICIHDTCMLLSGLVANYHELTNTIPLLNIMYLIKYNRIDYPLNRANDRLFGRRVYILSRFFLKQSFYALVVYITVCFVSALLVSYYDGKYLISMTNLIFWNVILMVNTQQHHSILSFGIDVNTSSGSVRGQTLHVLNRKIHQFLNIPYAEPPLGPLRFAPPLPLKTPKQSIIDGTKPGNYCIQNIPKFVVLTGNEILSEDCLVLNIWTPNVDNSNAIQQKTGLKAVMFWIYGGALSMGSIFQDIYNASVLATNDVVVVTVNYRVGPLGFLYGGDETAPGNAGFYDQLLALKWVRENIHLFGGDRDQITIFGGSAGSWSVSAHILSPLSKGLYKRAIMQSGSVMYNRDRPALSTVEGLQRAKQLARRLNCDEYDYKWLDCLRAIDDPNLFIEIPDNKNIIIFTHPVFCTQFLPVLLQKNIEVMAGVVKDEGPLLTHGLFPEMRSEMTEQMFYKVVRDLSREYHNIDVEEVCDHYLKGVHKTNSSQLKAAFNELYGDLGFTCPTYHFAKRLATRVVCHAADIPFVFGHPLRKPTLFTETDYDFSIDVMKMWTNFTKTGKAHDVWSQFWDKSVIRVKDLNPNDMSLILDNPYESTCDGIWEHYF</sequence>
<keyword evidence="4" id="KW-1015">Disulfide bond</keyword>
<evidence type="ECO:0000256" key="8">
    <source>
        <dbReference type="SAM" id="Phobius"/>
    </source>
</evidence>
<dbReference type="PANTHER" id="PTHR43918:SF4">
    <property type="entry name" value="CARBOXYLIC ESTER HYDROLASE"/>
    <property type="match status" value="1"/>
</dbReference>
<feature type="domain" description="Carboxylesterase type B" evidence="9">
    <location>
        <begin position="245"/>
        <end position="634"/>
    </location>
</feature>
<keyword evidence="8" id="KW-0812">Transmembrane</keyword>
<dbReference type="Proteomes" id="UP000759131">
    <property type="component" value="Unassembled WGS sequence"/>
</dbReference>
<feature type="transmembrane region" description="Helical" evidence="8">
    <location>
        <begin position="190"/>
        <end position="210"/>
    </location>
</feature>
<keyword evidence="3" id="KW-0378">Hydrolase</keyword>
<evidence type="ECO:0000256" key="4">
    <source>
        <dbReference type="ARBA" id="ARBA00023157"/>
    </source>
</evidence>
<dbReference type="InterPro" id="IPR029058">
    <property type="entry name" value="AB_hydrolase_fold"/>
</dbReference>
<dbReference type="GO" id="GO:0006581">
    <property type="term" value="P:acetylcholine catabolic process"/>
    <property type="evidence" value="ECO:0007669"/>
    <property type="project" value="TreeGrafter"/>
</dbReference>
<protein>
    <recommendedName>
        <fullName evidence="9">Carboxylesterase type B domain-containing protein</fullName>
    </recommendedName>
</protein>
<gene>
    <name evidence="10" type="ORF">OSB1V03_LOCUS4991</name>
</gene>
<dbReference type="GO" id="GO:0005886">
    <property type="term" value="C:plasma membrane"/>
    <property type="evidence" value="ECO:0007669"/>
    <property type="project" value="TreeGrafter"/>
</dbReference>
<dbReference type="Gene3D" id="3.40.50.1820">
    <property type="entry name" value="alpha/beta hydrolase"/>
    <property type="match status" value="1"/>
</dbReference>
<organism evidence="10">
    <name type="scientific">Medioppia subpectinata</name>
    <dbReference type="NCBI Taxonomy" id="1979941"/>
    <lineage>
        <taxon>Eukaryota</taxon>
        <taxon>Metazoa</taxon>
        <taxon>Ecdysozoa</taxon>
        <taxon>Arthropoda</taxon>
        <taxon>Chelicerata</taxon>
        <taxon>Arachnida</taxon>
        <taxon>Acari</taxon>
        <taxon>Acariformes</taxon>
        <taxon>Sarcoptiformes</taxon>
        <taxon>Oribatida</taxon>
        <taxon>Brachypylina</taxon>
        <taxon>Oppioidea</taxon>
        <taxon>Oppiidae</taxon>
        <taxon>Medioppia</taxon>
    </lineage>
</organism>
<dbReference type="GO" id="GO:0019695">
    <property type="term" value="P:choline metabolic process"/>
    <property type="evidence" value="ECO:0007669"/>
    <property type="project" value="TreeGrafter"/>
</dbReference>
<dbReference type="InterPro" id="IPR000997">
    <property type="entry name" value="Cholinesterase"/>
</dbReference>
<dbReference type="Pfam" id="PF00135">
    <property type="entry name" value="COesterase"/>
    <property type="match status" value="2"/>
</dbReference>